<keyword evidence="1" id="KW-0812">Transmembrane</keyword>
<dbReference type="Proteomes" id="UP000280861">
    <property type="component" value="Unassembled WGS sequence"/>
</dbReference>
<name>A0A3P5X648_9MICC</name>
<protein>
    <recommendedName>
        <fullName evidence="4">FAR-17a/AIG1-like protein</fullName>
    </recommendedName>
</protein>
<keyword evidence="1" id="KW-0472">Membrane</keyword>
<evidence type="ECO:0000256" key="1">
    <source>
        <dbReference type="SAM" id="Phobius"/>
    </source>
</evidence>
<organism evidence="2 3">
    <name type="scientific">Arthrobacter ulcerisalmonis</name>
    <dbReference type="NCBI Taxonomy" id="2483813"/>
    <lineage>
        <taxon>Bacteria</taxon>
        <taxon>Bacillati</taxon>
        <taxon>Actinomycetota</taxon>
        <taxon>Actinomycetes</taxon>
        <taxon>Micrococcales</taxon>
        <taxon>Micrococcaceae</taxon>
        <taxon>Arthrobacter</taxon>
    </lineage>
</organism>
<keyword evidence="1" id="KW-1133">Transmembrane helix</keyword>
<accession>A0A3P5X648</accession>
<keyword evidence="3" id="KW-1185">Reference proteome</keyword>
<dbReference type="OrthoDB" id="9809977at2"/>
<evidence type="ECO:0000313" key="3">
    <source>
        <dbReference type="Proteomes" id="UP000280861"/>
    </source>
</evidence>
<dbReference type="AlphaFoldDB" id="A0A3P5X648"/>
<reference evidence="2 3" key="1">
    <citation type="submission" date="2018-11" db="EMBL/GenBank/DDBJ databases">
        <authorList>
            <person name="Criscuolo A."/>
        </authorList>
    </citation>
    <scope>NUCLEOTIDE SEQUENCE [LARGE SCALE GENOMIC DNA]</scope>
    <source>
        <strain evidence="2">AT11b</strain>
    </source>
</reference>
<dbReference type="RefSeq" id="WP_124091025.1">
    <property type="nucleotide sequence ID" value="NZ_CBCRYA010000021.1"/>
</dbReference>
<feature type="transmembrane region" description="Helical" evidence="1">
    <location>
        <begin position="136"/>
        <end position="152"/>
    </location>
</feature>
<evidence type="ECO:0008006" key="4">
    <source>
        <dbReference type="Google" id="ProtNLM"/>
    </source>
</evidence>
<gene>
    <name evidence="2" type="ORF">PSET11_01030</name>
</gene>
<feature type="transmembrane region" description="Helical" evidence="1">
    <location>
        <begin position="172"/>
        <end position="195"/>
    </location>
</feature>
<proteinExistence type="predicted"/>
<feature type="transmembrane region" description="Helical" evidence="1">
    <location>
        <begin position="105"/>
        <end position="124"/>
    </location>
</feature>
<feature type="transmembrane region" description="Helical" evidence="1">
    <location>
        <begin position="74"/>
        <end position="93"/>
    </location>
</feature>
<feature type="transmembrane region" description="Helical" evidence="1">
    <location>
        <begin position="7"/>
        <end position="28"/>
    </location>
</feature>
<dbReference type="InterPro" id="IPR049713">
    <property type="entry name" value="Pr6Pr-like"/>
</dbReference>
<dbReference type="EMBL" id="UXAU01000017">
    <property type="protein sequence ID" value="VDC22764.1"/>
    <property type="molecule type" value="Genomic_DNA"/>
</dbReference>
<sequence>MTANRGLALFRLWFAVLGFAAVLFQLLHLMGQPVFSAGNYFSYFTIESNIIAFITLGVAAWFAWQGASPRWLEILRGAATVYMTITGITYSLLLSDIDVNTPLPWVNVVLHYTIPTIMVIDWLVDLPKTRISLRTSLIWLIFPLLYLVYSLIRGPIVDWYPYPFIDPRVGGYGTVIIMSLAIAVGAFAFAAVAALSTRLQNLVPKPATATKTQHSA</sequence>
<dbReference type="NCBIfam" id="NF038065">
    <property type="entry name" value="Pr6Pr"/>
    <property type="match status" value="1"/>
</dbReference>
<feature type="transmembrane region" description="Helical" evidence="1">
    <location>
        <begin position="40"/>
        <end position="62"/>
    </location>
</feature>
<evidence type="ECO:0000313" key="2">
    <source>
        <dbReference type="EMBL" id="VDC22764.1"/>
    </source>
</evidence>